<dbReference type="Proteomes" id="UP000013827">
    <property type="component" value="Unassembled WGS sequence"/>
</dbReference>
<keyword evidence="3" id="KW-1185">Reference proteome</keyword>
<feature type="compositionally biased region" description="Pro residues" evidence="1">
    <location>
        <begin position="57"/>
        <end position="69"/>
    </location>
</feature>
<dbReference type="AlphaFoldDB" id="A0A0D3JA11"/>
<dbReference type="KEGG" id="ehx:EMIHUDRAFT_123914"/>
<dbReference type="RefSeq" id="XP_005772775.1">
    <property type="nucleotide sequence ID" value="XM_005772718.1"/>
</dbReference>
<protein>
    <submittedName>
        <fullName evidence="2">Uncharacterized protein</fullName>
    </submittedName>
</protein>
<evidence type="ECO:0000313" key="3">
    <source>
        <dbReference type="Proteomes" id="UP000013827"/>
    </source>
</evidence>
<dbReference type="HOGENOM" id="CLU_1631483_0_0_1"/>
<dbReference type="STRING" id="2903.R1EBG2"/>
<name>A0A0D3JA11_EMIH1</name>
<accession>A0A0D3JA11</accession>
<proteinExistence type="predicted"/>
<feature type="region of interest" description="Disordered" evidence="1">
    <location>
        <begin position="1"/>
        <end position="71"/>
    </location>
</feature>
<reference evidence="2" key="2">
    <citation type="submission" date="2024-10" db="UniProtKB">
        <authorList>
            <consortium name="EnsemblProtists"/>
        </authorList>
    </citation>
    <scope>IDENTIFICATION</scope>
</reference>
<feature type="compositionally biased region" description="Basic and acidic residues" evidence="1">
    <location>
        <begin position="10"/>
        <end position="20"/>
    </location>
</feature>
<evidence type="ECO:0000313" key="2">
    <source>
        <dbReference type="EnsemblProtists" id="EOD20346"/>
    </source>
</evidence>
<dbReference type="GeneID" id="17265893"/>
<feature type="compositionally biased region" description="Basic residues" evidence="1">
    <location>
        <begin position="147"/>
        <end position="163"/>
    </location>
</feature>
<evidence type="ECO:0000256" key="1">
    <source>
        <dbReference type="SAM" id="MobiDB-lite"/>
    </source>
</evidence>
<organism evidence="2 3">
    <name type="scientific">Emiliania huxleyi (strain CCMP1516)</name>
    <dbReference type="NCBI Taxonomy" id="280463"/>
    <lineage>
        <taxon>Eukaryota</taxon>
        <taxon>Haptista</taxon>
        <taxon>Haptophyta</taxon>
        <taxon>Prymnesiophyceae</taxon>
        <taxon>Isochrysidales</taxon>
        <taxon>Noelaerhabdaceae</taxon>
        <taxon>Emiliania</taxon>
    </lineage>
</organism>
<sequence>EMIPDPFPFEEARRMFREPEVADTSATPAFKWSDPDVEGLKRRPLPPAPPHHHHHPLPLPLPLPHPHPLPLVAARRPGGLTSCARCTSCAPCSYLIDEKQFGEERVLKAIERLKKCKGKSGQNRMEDFFGKATIIPNKRKEAEAAKGKGKGKAGKGPLKKAKK</sequence>
<dbReference type="EnsemblProtists" id="EOD20346">
    <property type="protein sequence ID" value="EOD20346"/>
    <property type="gene ID" value="EMIHUDRAFT_123914"/>
</dbReference>
<dbReference type="PaxDb" id="2903-EOD20346"/>
<reference evidence="3" key="1">
    <citation type="journal article" date="2013" name="Nature">
        <title>Pan genome of the phytoplankton Emiliania underpins its global distribution.</title>
        <authorList>
            <person name="Read B.A."/>
            <person name="Kegel J."/>
            <person name="Klute M.J."/>
            <person name="Kuo A."/>
            <person name="Lefebvre S.C."/>
            <person name="Maumus F."/>
            <person name="Mayer C."/>
            <person name="Miller J."/>
            <person name="Monier A."/>
            <person name="Salamov A."/>
            <person name="Young J."/>
            <person name="Aguilar M."/>
            <person name="Claverie J.M."/>
            <person name="Frickenhaus S."/>
            <person name="Gonzalez K."/>
            <person name="Herman E.K."/>
            <person name="Lin Y.C."/>
            <person name="Napier J."/>
            <person name="Ogata H."/>
            <person name="Sarno A.F."/>
            <person name="Shmutz J."/>
            <person name="Schroeder D."/>
            <person name="de Vargas C."/>
            <person name="Verret F."/>
            <person name="von Dassow P."/>
            <person name="Valentin K."/>
            <person name="Van de Peer Y."/>
            <person name="Wheeler G."/>
            <person name="Dacks J.B."/>
            <person name="Delwiche C.F."/>
            <person name="Dyhrman S.T."/>
            <person name="Glockner G."/>
            <person name="John U."/>
            <person name="Richards T."/>
            <person name="Worden A.Z."/>
            <person name="Zhang X."/>
            <person name="Grigoriev I.V."/>
            <person name="Allen A.E."/>
            <person name="Bidle K."/>
            <person name="Borodovsky M."/>
            <person name="Bowler C."/>
            <person name="Brownlee C."/>
            <person name="Cock J.M."/>
            <person name="Elias M."/>
            <person name="Gladyshev V.N."/>
            <person name="Groth M."/>
            <person name="Guda C."/>
            <person name="Hadaegh A."/>
            <person name="Iglesias-Rodriguez M.D."/>
            <person name="Jenkins J."/>
            <person name="Jones B.M."/>
            <person name="Lawson T."/>
            <person name="Leese F."/>
            <person name="Lindquist E."/>
            <person name="Lobanov A."/>
            <person name="Lomsadze A."/>
            <person name="Malik S.B."/>
            <person name="Marsh M.E."/>
            <person name="Mackinder L."/>
            <person name="Mock T."/>
            <person name="Mueller-Roeber B."/>
            <person name="Pagarete A."/>
            <person name="Parker M."/>
            <person name="Probert I."/>
            <person name="Quesneville H."/>
            <person name="Raines C."/>
            <person name="Rensing S.A."/>
            <person name="Riano-Pachon D.M."/>
            <person name="Richier S."/>
            <person name="Rokitta S."/>
            <person name="Shiraiwa Y."/>
            <person name="Soanes D.M."/>
            <person name="van der Giezen M."/>
            <person name="Wahlund T.M."/>
            <person name="Williams B."/>
            <person name="Wilson W."/>
            <person name="Wolfe G."/>
            <person name="Wurch L.L."/>
        </authorList>
    </citation>
    <scope>NUCLEOTIDE SEQUENCE</scope>
</reference>
<feature type="region of interest" description="Disordered" evidence="1">
    <location>
        <begin position="136"/>
        <end position="163"/>
    </location>
</feature>